<dbReference type="AlphaFoldDB" id="A0A7J8VGR7"/>
<reference evidence="1 2" key="1">
    <citation type="journal article" date="2019" name="Genome Biol. Evol.">
        <title>Insights into the evolution of the New World diploid cottons (Gossypium, subgenus Houzingenia) based on genome sequencing.</title>
        <authorList>
            <person name="Grover C.E."/>
            <person name="Arick M.A. 2nd"/>
            <person name="Thrash A."/>
            <person name="Conover J.L."/>
            <person name="Sanders W.S."/>
            <person name="Peterson D.G."/>
            <person name="Frelichowski J.E."/>
            <person name="Scheffler J.A."/>
            <person name="Scheffler B.E."/>
            <person name="Wendel J.F."/>
        </authorList>
    </citation>
    <scope>NUCLEOTIDE SEQUENCE [LARGE SCALE GENOMIC DNA]</scope>
    <source>
        <strain evidence="1">57</strain>
        <tissue evidence="1">Leaf</tissue>
    </source>
</reference>
<gene>
    <name evidence="1" type="ORF">Goklo_006006</name>
</gene>
<proteinExistence type="predicted"/>
<evidence type="ECO:0008006" key="3">
    <source>
        <dbReference type="Google" id="ProtNLM"/>
    </source>
</evidence>
<dbReference type="EMBL" id="JABFAB010000010">
    <property type="protein sequence ID" value="MBA0661750.1"/>
    <property type="molecule type" value="Genomic_DNA"/>
</dbReference>
<evidence type="ECO:0000313" key="1">
    <source>
        <dbReference type="EMBL" id="MBA0661750.1"/>
    </source>
</evidence>
<sequence length="92" mass="10191">MVELEALPAAYFACGCYGHFKNLCPSIALDQCIGNDSKKRNSRHDKTLSKIIRGRGGCFKVAGNSRVPFPETMTSTVRFIGSQAMLEVYRTE</sequence>
<evidence type="ECO:0000313" key="2">
    <source>
        <dbReference type="Proteomes" id="UP000593573"/>
    </source>
</evidence>
<name>A0A7J8VGR7_9ROSI</name>
<dbReference type="OrthoDB" id="10422657at2759"/>
<protein>
    <recommendedName>
        <fullName evidence="3">CCHC-type domain-containing protein</fullName>
    </recommendedName>
</protein>
<organism evidence="1 2">
    <name type="scientific">Gossypium klotzschianum</name>
    <dbReference type="NCBI Taxonomy" id="34286"/>
    <lineage>
        <taxon>Eukaryota</taxon>
        <taxon>Viridiplantae</taxon>
        <taxon>Streptophyta</taxon>
        <taxon>Embryophyta</taxon>
        <taxon>Tracheophyta</taxon>
        <taxon>Spermatophyta</taxon>
        <taxon>Magnoliopsida</taxon>
        <taxon>eudicotyledons</taxon>
        <taxon>Gunneridae</taxon>
        <taxon>Pentapetalae</taxon>
        <taxon>rosids</taxon>
        <taxon>malvids</taxon>
        <taxon>Malvales</taxon>
        <taxon>Malvaceae</taxon>
        <taxon>Malvoideae</taxon>
        <taxon>Gossypium</taxon>
    </lineage>
</organism>
<keyword evidence="2" id="KW-1185">Reference proteome</keyword>
<comment type="caution">
    <text evidence="1">The sequence shown here is derived from an EMBL/GenBank/DDBJ whole genome shotgun (WGS) entry which is preliminary data.</text>
</comment>
<dbReference type="Proteomes" id="UP000593573">
    <property type="component" value="Unassembled WGS sequence"/>
</dbReference>
<accession>A0A7J8VGR7</accession>